<reference evidence="2 3" key="1">
    <citation type="submission" date="2020-02" db="EMBL/GenBank/DDBJ databases">
        <authorList>
            <person name="Ma Q."/>
            <person name="Huang Y."/>
            <person name="Song X."/>
            <person name="Pei D."/>
        </authorList>
    </citation>
    <scope>NUCLEOTIDE SEQUENCE [LARGE SCALE GENOMIC DNA]</scope>
    <source>
        <strain evidence="2">Sxm20200214</strain>
        <tissue evidence="2">Leaf</tissue>
    </source>
</reference>
<accession>A0A8X7W7H4</accession>
<name>A0A8X7W7H4_BRACI</name>
<organism evidence="2 3">
    <name type="scientific">Brassica carinata</name>
    <name type="common">Ethiopian mustard</name>
    <name type="synonym">Abyssinian cabbage</name>
    <dbReference type="NCBI Taxonomy" id="52824"/>
    <lineage>
        <taxon>Eukaryota</taxon>
        <taxon>Viridiplantae</taxon>
        <taxon>Streptophyta</taxon>
        <taxon>Embryophyta</taxon>
        <taxon>Tracheophyta</taxon>
        <taxon>Spermatophyta</taxon>
        <taxon>Magnoliopsida</taxon>
        <taxon>eudicotyledons</taxon>
        <taxon>Gunneridae</taxon>
        <taxon>Pentapetalae</taxon>
        <taxon>rosids</taxon>
        <taxon>malvids</taxon>
        <taxon>Brassicales</taxon>
        <taxon>Brassicaceae</taxon>
        <taxon>Brassiceae</taxon>
        <taxon>Brassica</taxon>
    </lineage>
</organism>
<evidence type="ECO:0000313" key="3">
    <source>
        <dbReference type="Proteomes" id="UP000886595"/>
    </source>
</evidence>
<evidence type="ECO:0000313" key="2">
    <source>
        <dbReference type="EMBL" id="KAG2323810.1"/>
    </source>
</evidence>
<dbReference type="EMBL" id="JAAMPC010000002">
    <property type="protein sequence ID" value="KAG2323810.1"/>
    <property type="molecule type" value="Genomic_DNA"/>
</dbReference>
<sequence>MDFGNESDERAREGECRVRELEEQVRNMSDVMKKQRVESDRKLTSLEEEERLVDSFWHRLLGKMRLSLGVCSWRRTFKTNLC</sequence>
<protein>
    <submittedName>
        <fullName evidence="2">Uncharacterized protein</fullName>
    </submittedName>
</protein>
<keyword evidence="3" id="KW-1185">Reference proteome</keyword>
<proteinExistence type="predicted"/>
<evidence type="ECO:0000256" key="1">
    <source>
        <dbReference type="SAM" id="Coils"/>
    </source>
</evidence>
<dbReference type="OrthoDB" id="1913731at2759"/>
<dbReference type="Proteomes" id="UP000886595">
    <property type="component" value="Unassembled WGS sequence"/>
</dbReference>
<feature type="coiled-coil region" evidence="1">
    <location>
        <begin position="11"/>
        <end position="38"/>
    </location>
</feature>
<dbReference type="AlphaFoldDB" id="A0A8X7W7H4"/>
<gene>
    <name evidence="2" type="ORF">Bca52824_006538</name>
</gene>
<comment type="caution">
    <text evidence="2">The sequence shown here is derived from an EMBL/GenBank/DDBJ whole genome shotgun (WGS) entry which is preliminary data.</text>
</comment>
<keyword evidence="1" id="KW-0175">Coiled coil</keyword>